<dbReference type="EMBL" id="BJOV01000005">
    <property type="protein sequence ID" value="GEE02689.1"/>
    <property type="molecule type" value="Genomic_DNA"/>
</dbReference>
<protein>
    <recommendedName>
        <fullName evidence="5">PPIase cyclophilin-type domain-containing protein</fullName>
    </recommendedName>
</protein>
<feature type="transmembrane region" description="Helical" evidence="4">
    <location>
        <begin position="31"/>
        <end position="53"/>
    </location>
</feature>
<dbReference type="InterPro" id="IPR044666">
    <property type="entry name" value="Cyclophilin_A-like"/>
</dbReference>
<keyword evidence="7" id="KW-1185">Reference proteome</keyword>
<keyword evidence="4" id="KW-0472">Membrane</keyword>
<evidence type="ECO:0000313" key="6">
    <source>
        <dbReference type="EMBL" id="GEE02689.1"/>
    </source>
</evidence>
<keyword evidence="2" id="KW-0175">Coiled coil</keyword>
<accession>A0A7I9VBG0</accession>
<evidence type="ECO:0000259" key="5">
    <source>
        <dbReference type="PROSITE" id="PS50072"/>
    </source>
</evidence>
<dbReference type="OrthoDB" id="5507614at2"/>
<name>A0A7I9VBG0_9ACTN</name>
<sequence>MSTNEERREAARRKLEERLQREQQAAQKRRLALLATAGVVVVAIAAVGGFLWYKKWDNDRHTTCDYTAAPSNLADAIKAYEGQLSQVPADKKAQVQAYIQQMKDGEKLARTSPMPDGRTLNSGTVDLTLTTNFGAVPITLDRSLAACNVNAVVSLASNGYYDGTKCHRMTTSDTLSVLQCGDPTLTGMTGPGWHSPDENPQGLKEVPVDPQMAALGLAQGGTVIYPRGTVAIANSNNAEQQRENTGSAQFFIVTKDSQLTPTLAIVGHVDEEGMKVIDKSVKAGIATSPTDTPTDGMPKTPLEIKNASVA</sequence>
<feature type="coiled-coil region" evidence="2">
    <location>
        <begin position="5"/>
        <end position="32"/>
    </location>
</feature>
<organism evidence="6 7">
    <name type="scientific">Gordonia spumicola</name>
    <dbReference type="NCBI Taxonomy" id="589161"/>
    <lineage>
        <taxon>Bacteria</taxon>
        <taxon>Bacillati</taxon>
        <taxon>Actinomycetota</taxon>
        <taxon>Actinomycetes</taxon>
        <taxon>Mycobacteriales</taxon>
        <taxon>Gordoniaceae</taxon>
        <taxon>Gordonia</taxon>
    </lineage>
</organism>
<dbReference type="PANTHER" id="PTHR45625">
    <property type="entry name" value="PEPTIDYL-PROLYL CIS-TRANS ISOMERASE-RELATED"/>
    <property type="match status" value="1"/>
</dbReference>
<dbReference type="GO" id="GO:0003755">
    <property type="term" value="F:peptidyl-prolyl cis-trans isomerase activity"/>
    <property type="evidence" value="ECO:0007669"/>
    <property type="project" value="InterPro"/>
</dbReference>
<evidence type="ECO:0000256" key="1">
    <source>
        <dbReference type="ARBA" id="ARBA00002388"/>
    </source>
</evidence>
<dbReference type="RefSeq" id="WP_161896335.1">
    <property type="nucleotide sequence ID" value="NZ_BJOV01000005.1"/>
</dbReference>
<dbReference type="SUPFAM" id="SSF50891">
    <property type="entry name" value="Cyclophilin-like"/>
    <property type="match status" value="1"/>
</dbReference>
<comment type="caution">
    <text evidence="6">The sequence shown here is derived from an EMBL/GenBank/DDBJ whole genome shotgun (WGS) entry which is preliminary data.</text>
</comment>
<dbReference type="PROSITE" id="PS50072">
    <property type="entry name" value="CSA_PPIASE_2"/>
    <property type="match status" value="1"/>
</dbReference>
<proteinExistence type="predicted"/>
<evidence type="ECO:0000256" key="2">
    <source>
        <dbReference type="SAM" id="Coils"/>
    </source>
</evidence>
<evidence type="ECO:0000256" key="4">
    <source>
        <dbReference type="SAM" id="Phobius"/>
    </source>
</evidence>
<dbReference type="Proteomes" id="UP000444960">
    <property type="component" value="Unassembled WGS sequence"/>
</dbReference>
<dbReference type="Pfam" id="PF00160">
    <property type="entry name" value="Pro_isomerase"/>
    <property type="match status" value="1"/>
</dbReference>
<reference evidence="7" key="1">
    <citation type="submission" date="2019-06" db="EMBL/GenBank/DDBJ databases">
        <title>Gordonia isolated from sludge of a wastewater treatment plant.</title>
        <authorList>
            <person name="Tamura T."/>
            <person name="Aoyama K."/>
            <person name="Kang Y."/>
            <person name="Saito S."/>
            <person name="Akiyama N."/>
            <person name="Yazawa K."/>
            <person name="Gonoi T."/>
            <person name="Mikami Y."/>
        </authorList>
    </citation>
    <scope>NUCLEOTIDE SEQUENCE [LARGE SCALE GENOMIC DNA]</scope>
    <source>
        <strain evidence="7">NBRC 107696</strain>
    </source>
</reference>
<dbReference type="InterPro" id="IPR002130">
    <property type="entry name" value="Cyclophilin-type_PPIase_dom"/>
</dbReference>
<dbReference type="InterPro" id="IPR029000">
    <property type="entry name" value="Cyclophilin-like_dom_sf"/>
</dbReference>
<dbReference type="Gene3D" id="2.40.100.10">
    <property type="entry name" value="Cyclophilin-like"/>
    <property type="match status" value="1"/>
</dbReference>
<keyword evidence="4" id="KW-0812">Transmembrane</keyword>
<dbReference type="PANTHER" id="PTHR45625:SF3">
    <property type="entry name" value="PEPTIDYL-PROLYL CIS-TRANS ISOMERASE B-RELATED"/>
    <property type="match status" value="1"/>
</dbReference>
<evidence type="ECO:0000256" key="3">
    <source>
        <dbReference type="SAM" id="MobiDB-lite"/>
    </source>
</evidence>
<comment type="function">
    <text evidence="1">PPIases accelerate the folding of proteins. It catalyzes the cis-trans isomerization of proline imidic peptide bonds in oligopeptides.</text>
</comment>
<keyword evidence="4" id="KW-1133">Transmembrane helix</keyword>
<feature type="domain" description="PPIase cyclophilin-type" evidence="5">
    <location>
        <begin position="123"/>
        <end position="309"/>
    </location>
</feature>
<feature type="region of interest" description="Disordered" evidence="3">
    <location>
        <begin position="285"/>
        <end position="310"/>
    </location>
</feature>
<evidence type="ECO:0000313" key="7">
    <source>
        <dbReference type="Proteomes" id="UP000444960"/>
    </source>
</evidence>
<gene>
    <name evidence="6" type="ORF">nbrc107696_31350</name>
</gene>
<dbReference type="AlphaFoldDB" id="A0A7I9VBG0"/>